<dbReference type="InterPro" id="IPR002104">
    <property type="entry name" value="Integrase_catalytic"/>
</dbReference>
<evidence type="ECO:0000313" key="5">
    <source>
        <dbReference type="EMBL" id="QTA78500.1"/>
    </source>
</evidence>
<gene>
    <name evidence="5" type="ORF">dnl_07220</name>
</gene>
<evidence type="ECO:0000256" key="1">
    <source>
        <dbReference type="ARBA" id="ARBA00008857"/>
    </source>
</evidence>
<dbReference type="SUPFAM" id="SSF56349">
    <property type="entry name" value="DNA breaking-rejoining enzymes"/>
    <property type="match status" value="1"/>
</dbReference>
<dbReference type="InterPro" id="IPR050090">
    <property type="entry name" value="Tyrosine_recombinase_XerCD"/>
</dbReference>
<evidence type="ECO:0000256" key="2">
    <source>
        <dbReference type="ARBA" id="ARBA00023125"/>
    </source>
</evidence>
<dbReference type="InterPro" id="IPR011010">
    <property type="entry name" value="DNA_brk_join_enz"/>
</dbReference>
<feature type="domain" description="Tyr recombinase" evidence="4">
    <location>
        <begin position="122"/>
        <end position="302"/>
    </location>
</feature>
<reference evidence="5" key="1">
    <citation type="journal article" date="2021" name="Microb. Physiol.">
        <title>Proteogenomic Insights into the Physiology of Marine, Sulfate-Reducing, Filamentous Desulfonema limicola and Desulfonema magnum.</title>
        <authorList>
            <person name="Schnaars V."/>
            <person name="Wohlbrand L."/>
            <person name="Scheve S."/>
            <person name="Hinrichs C."/>
            <person name="Reinhardt R."/>
            <person name="Rabus R."/>
        </authorList>
    </citation>
    <scope>NUCLEOTIDE SEQUENCE</scope>
    <source>
        <strain evidence="5">5ac10</strain>
    </source>
</reference>
<evidence type="ECO:0000256" key="3">
    <source>
        <dbReference type="ARBA" id="ARBA00023172"/>
    </source>
</evidence>
<organism evidence="5 6">
    <name type="scientific">Desulfonema limicola</name>
    <dbReference type="NCBI Taxonomy" id="45656"/>
    <lineage>
        <taxon>Bacteria</taxon>
        <taxon>Pseudomonadati</taxon>
        <taxon>Thermodesulfobacteriota</taxon>
        <taxon>Desulfobacteria</taxon>
        <taxon>Desulfobacterales</taxon>
        <taxon>Desulfococcaceae</taxon>
        <taxon>Desulfonema</taxon>
    </lineage>
</organism>
<dbReference type="GO" id="GO:0003677">
    <property type="term" value="F:DNA binding"/>
    <property type="evidence" value="ECO:0007669"/>
    <property type="project" value="UniProtKB-KW"/>
</dbReference>
<dbReference type="Proteomes" id="UP000663720">
    <property type="component" value="Chromosome"/>
</dbReference>
<dbReference type="PANTHER" id="PTHR30349">
    <property type="entry name" value="PHAGE INTEGRASE-RELATED"/>
    <property type="match status" value="1"/>
</dbReference>
<evidence type="ECO:0000259" key="4">
    <source>
        <dbReference type="PROSITE" id="PS51898"/>
    </source>
</evidence>
<dbReference type="RefSeq" id="WP_207690348.1">
    <property type="nucleotide sequence ID" value="NZ_CP061799.1"/>
</dbReference>
<dbReference type="KEGG" id="dli:dnl_07220"/>
<dbReference type="EMBL" id="CP061799">
    <property type="protein sequence ID" value="QTA78500.1"/>
    <property type="molecule type" value="Genomic_DNA"/>
</dbReference>
<evidence type="ECO:0000313" key="6">
    <source>
        <dbReference type="Proteomes" id="UP000663720"/>
    </source>
</evidence>
<protein>
    <submittedName>
        <fullName evidence="5">Integrase superfamily protein</fullName>
    </submittedName>
</protein>
<dbReference type="AlphaFoldDB" id="A0A975B489"/>
<dbReference type="Pfam" id="PF00589">
    <property type="entry name" value="Phage_integrase"/>
    <property type="match status" value="1"/>
</dbReference>
<keyword evidence="2" id="KW-0238">DNA-binding</keyword>
<dbReference type="PROSITE" id="PS51898">
    <property type="entry name" value="TYR_RECOMBINASE"/>
    <property type="match status" value="1"/>
</dbReference>
<accession>A0A975B489</accession>
<dbReference type="GO" id="GO:0015074">
    <property type="term" value="P:DNA integration"/>
    <property type="evidence" value="ECO:0007669"/>
    <property type="project" value="InterPro"/>
</dbReference>
<name>A0A975B489_9BACT</name>
<dbReference type="InterPro" id="IPR013762">
    <property type="entry name" value="Integrase-like_cat_sf"/>
</dbReference>
<dbReference type="PANTHER" id="PTHR30349:SF41">
    <property type="entry name" value="INTEGRASE_RECOMBINASE PROTEIN MJ0367-RELATED"/>
    <property type="match status" value="1"/>
</dbReference>
<sequence length="306" mass="34628">MDKPGKKYTDSAMQDFLELISQYLLYIKRTRPPGIERQKRILKVLNDLVLSLVKLGIAADAVRIPDIDLYLKKTCQGLSSGTTRDNRSIIRAFLRYLYHEHRLYEKDISVQLISAPVFNQDNPPRFLRTEEVSRLFAAASLSTPKDLRTNAILHLAFSSGLRPVETAKITLDDIAFKQGELSVPSRKGVNPAVFPLSEDTVKAVTAYIIGARPESRARELFLGLYPPYEPVTVYVIRSSISQLMRKAGVLGTPYSLRHTYAQNLLESGASIYEIKEMLGHDSLKSTKKYLHVDIKLMRKVLFNDTI</sequence>
<comment type="similarity">
    <text evidence="1">Belongs to the 'phage' integrase family.</text>
</comment>
<keyword evidence="3" id="KW-0233">DNA recombination</keyword>
<dbReference type="Gene3D" id="1.10.443.10">
    <property type="entry name" value="Intergrase catalytic core"/>
    <property type="match status" value="1"/>
</dbReference>
<proteinExistence type="inferred from homology"/>
<dbReference type="GO" id="GO:0006310">
    <property type="term" value="P:DNA recombination"/>
    <property type="evidence" value="ECO:0007669"/>
    <property type="project" value="UniProtKB-KW"/>
</dbReference>
<keyword evidence="6" id="KW-1185">Reference proteome</keyword>